<comment type="caution">
    <text evidence="1">The sequence shown here is derived from an EMBL/GenBank/DDBJ whole genome shotgun (WGS) entry which is preliminary data.</text>
</comment>
<accession>A0ABT7QZ67</accession>
<proteinExistence type="predicted"/>
<dbReference type="RefSeq" id="WP_289413829.1">
    <property type="nucleotide sequence ID" value="NZ_JAQIBD010000002.1"/>
</dbReference>
<evidence type="ECO:0000313" key="1">
    <source>
        <dbReference type="EMBL" id="MDM5272083.1"/>
    </source>
</evidence>
<name>A0ABT7QZ67_9BACT</name>
<dbReference type="Proteomes" id="UP001169069">
    <property type="component" value="Unassembled WGS sequence"/>
</dbReference>
<dbReference type="EMBL" id="JAQIBD010000002">
    <property type="protein sequence ID" value="MDM5272083.1"/>
    <property type="molecule type" value="Genomic_DNA"/>
</dbReference>
<protein>
    <submittedName>
        <fullName evidence="1">Uncharacterized protein</fullName>
    </submittedName>
</protein>
<sequence length="149" mass="16667">MYHIKYRISTPKGDLAGGSVVGQKDLDKHLSKKEQKEMKDAGLIVSVIPEDVAPVDDKEEKTLEELVDTEDKNDLKVSELDTILDHYKLEKTGNKAKKVARINAFEEALDGDLSELDDDMIQSVAIYCDVDTSIERDDMIKAIEAALEE</sequence>
<reference evidence="1" key="1">
    <citation type="submission" date="2023-01" db="EMBL/GenBank/DDBJ databases">
        <title>Sulfurovum sp. zt1-1 genome assembly.</title>
        <authorList>
            <person name="Wang J."/>
        </authorList>
    </citation>
    <scope>NUCLEOTIDE SEQUENCE</scope>
    <source>
        <strain evidence="1">Zt1-1</strain>
    </source>
</reference>
<keyword evidence="2" id="KW-1185">Reference proteome</keyword>
<gene>
    <name evidence="1" type="ORF">PGH07_07815</name>
</gene>
<evidence type="ECO:0000313" key="2">
    <source>
        <dbReference type="Proteomes" id="UP001169069"/>
    </source>
</evidence>
<organism evidence="1 2">
    <name type="scientific">Sulfurovum zhangzhouensis</name>
    <dbReference type="NCBI Taxonomy" id="3019067"/>
    <lineage>
        <taxon>Bacteria</taxon>
        <taxon>Pseudomonadati</taxon>
        <taxon>Campylobacterota</taxon>
        <taxon>Epsilonproteobacteria</taxon>
        <taxon>Campylobacterales</taxon>
        <taxon>Sulfurovaceae</taxon>
        <taxon>Sulfurovum</taxon>
    </lineage>
</organism>